<dbReference type="OrthoDB" id="429143at2759"/>
<dbReference type="Proteomes" id="UP000217790">
    <property type="component" value="Unassembled WGS sequence"/>
</dbReference>
<dbReference type="OMA" id="HMPRANI"/>
<dbReference type="STRING" id="47427.A0A2H3C9X2"/>
<gene>
    <name evidence="1" type="ORF">ARMGADRAFT_1040509</name>
</gene>
<name>A0A2H3C9X2_ARMGA</name>
<proteinExistence type="predicted"/>
<sequence>MIIGIMQPLHHNYHDSKKKHGVEVAKQIIHLQLSHLDELISAAEEEGLTEKSRRRKGAGEKLGHYLEELLSEKDGWGTTDGPAGMQLADGVCGVISMTGGAMRLVAGILSRLLKTYSSFRLYTHTACLSIHDNIVHMPRANIHTKHILHATNGWTSHFTPMQEKIVPVRGHMTAQHAGTGLDDG</sequence>
<organism evidence="1 2">
    <name type="scientific">Armillaria gallica</name>
    <name type="common">Bulbous honey fungus</name>
    <name type="synonym">Armillaria bulbosa</name>
    <dbReference type="NCBI Taxonomy" id="47427"/>
    <lineage>
        <taxon>Eukaryota</taxon>
        <taxon>Fungi</taxon>
        <taxon>Dikarya</taxon>
        <taxon>Basidiomycota</taxon>
        <taxon>Agaricomycotina</taxon>
        <taxon>Agaricomycetes</taxon>
        <taxon>Agaricomycetidae</taxon>
        <taxon>Agaricales</taxon>
        <taxon>Marasmiineae</taxon>
        <taxon>Physalacriaceae</taxon>
        <taxon>Armillaria</taxon>
    </lineage>
</organism>
<evidence type="ECO:0000313" key="1">
    <source>
        <dbReference type="EMBL" id="PBK79875.1"/>
    </source>
</evidence>
<evidence type="ECO:0000313" key="2">
    <source>
        <dbReference type="Proteomes" id="UP000217790"/>
    </source>
</evidence>
<accession>A0A2H3C9X2</accession>
<reference evidence="2" key="1">
    <citation type="journal article" date="2017" name="Nat. Ecol. Evol.">
        <title>Genome expansion and lineage-specific genetic innovations in the forest pathogenic fungi Armillaria.</title>
        <authorList>
            <person name="Sipos G."/>
            <person name="Prasanna A.N."/>
            <person name="Walter M.C."/>
            <person name="O'Connor E."/>
            <person name="Balint B."/>
            <person name="Krizsan K."/>
            <person name="Kiss B."/>
            <person name="Hess J."/>
            <person name="Varga T."/>
            <person name="Slot J."/>
            <person name="Riley R."/>
            <person name="Boka B."/>
            <person name="Rigling D."/>
            <person name="Barry K."/>
            <person name="Lee J."/>
            <person name="Mihaltcheva S."/>
            <person name="LaButti K."/>
            <person name="Lipzen A."/>
            <person name="Waldron R."/>
            <person name="Moloney N.M."/>
            <person name="Sperisen C."/>
            <person name="Kredics L."/>
            <person name="Vagvoelgyi C."/>
            <person name="Patrignani A."/>
            <person name="Fitzpatrick D."/>
            <person name="Nagy I."/>
            <person name="Doyle S."/>
            <person name="Anderson J.B."/>
            <person name="Grigoriev I.V."/>
            <person name="Gueldener U."/>
            <person name="Muensterkoetter M."/>
            <person name="Nagy L.G."/>
        </authorList>
    </citation>
    <scope>NUCLEOTIDE SEQUENCE [LARGE SCALE GENOMIC DNA]</scope>
    <source>
        <strain evidence="2">Ar21-2</strain>
    </source>
</reference>
<dbReference type="EMBL" id="KZ293758">
    <property type="protein sequence ID" value="PBK79875.1"/>
    <property type="molecule type" value="Genomic_DNA"/>
</dbReference>
<dbReference type="AlphaFoldDB" id="A0A2H3C9X2"/>
<keyword evidence="2" id="KW-1185">Reference proteome</keyword>
<dbReference type="InParanoid" id="A0A2H3C9X2"/>
<protein>
    <submittedName>
        <fullName evidence="1">Uncharacterized protein</fullName>
    </submittedName>
</protein>